<accession>A0A392VZ63</accession>
<dbReference type="AlphaFoldDB" id="A0A392VZ63"/>
<dbReference type="EMBL" id="LXQA011281390">
    <property type="protein sequence ID" value="MCI91750.1"/>
    <property type="molecule type" value="Genomic_DNA"/>
</dbReference>
<sequence length="60" mass="6747">TPLNDGTSPRIYRQLVTCDFWVNSGHFSSAPCEEFSVFFQVSFKLSLRQVGESSTDLDSL</sequence>
<comment type="caution">
    <text evidence="1">The sequence shown here is derived from an EMBL/GenBank/DDBJ whole genome shotgun (WGS) entry which is preliminary data.</text>
</comment>
<proteinExistence type="predicted"/>
<keyword evidence="2" id="KW-1185">Reference proteome</keyword>
<dbReference type="Proteomes" id="UP000265520">
    <property type="component" value="Unassembled WGS sequence"/>
</dbReference>
<organism evidence="1 2">
    <name type="scientific">Trifolium medium</name>
    <dbReference type="NCBI Taxonomy" id="97028"/>
    <lineage>
        <taxon>Eukaryota</taxon>
        <taxon>Viridiplantae</taxon>
        <taxon>Streptophyta</taxon>
        <taxon>Embryophyta</taxon>
        <taxon>Tracheophyta</taxon>
        <taxon>Spermatophyta</taxon>
        <taxon>Magnoliopsida</taxon>
        <taxon>eudicotyledons</taxon>
        <taxon>Gunneridae</taxon>
        <taxon>Pentapetalae</taxon>
        <taxon>rosids</taxon>
        <taxon>fabids</taxon>
        <taxon>Fabales</taxon>
        <taxon>Fabaceae</taxon>
        <taxon>Papilionoideae</taxon>
        <taxon>50 kb inversion clade</taxon>
        <taxon>NPAAA clade</taxon>
        <taxon>Hologalegina</taxon>
        <taxon>IRL clade</taxon>
        <taxon>Trifolieae</taxon>
        <taxon>Trifolium</taxon>
    </lineage>
</organism>
<protein>
    <submittedName>
        <fullName evidence="1">Uncharacterized protein</fullName>
    </submittedName>
</protein>
<evidence type="ECO:0000313" key="1">
    <source>
        <dbReference type="EMBL" id="MCI91750.1"/>
    </source>
</evidence>
<name>A0A392VZ63_9FABA</name>
<evidence type="ECO:0000313" key="2">
    <source>
        <dbReference type="Proteomes" id="UP000265520"/>
    </source>
</evidence>
<reference evidence="1 2" key="1">
    <citation type="journal article" date="2018" name="Front. Plant Sci.">
        <title>Red Clover (Trifolium pratense) and Zigzag Clover (T. medium) - A Picture of Genomic Similarities and Differences.</title>
        <authorList>
            <person name="Dluhosova J."/>
            <person name="Istvanek J."/>
            <person name="Nedelnik J."/>
            <person name="Repkova J."/>
        </authorList>
    </citation>
    <scope>NUCLEOTIDE SEQUENCE [LARGE SCALE GENOMIC DNA]</scope>
    <source>
        <strain evidence="2">cv. 10/8</strain>
        <tissue evidence="1">Leaf</tissue>
    </source>
</reference>
<feature type="non-terminal residue" evidence="1">
    <location>
        <position position="1"/>
    </location>
</feature>